<dbReference type="InterPro" id="IPR050505">
    <property type="entry name" value="WDR55/POC1"/>
</dbReference>
<reference evidence="6" key="1">
    <citation type="submission" date="2024-02" db="EMBL/GenBank/DDBJ databases">
        <authorList>
            <consortium name="ELIXIR-Norway"/>
            <consortium name="Elixir Norway"/>
        </authorList>
    </citation>
    <scope>NUCLEOTIDE SEQUENCE</scope>
</reference>
<protein>
    <recommendedName>
        <fullName evidence="8">WD repeat-containing protein 55</fullName>
    </recommendedName>
</protein>
<dbReference type="SUPFAM" id="SSF50978">
    <property type="entry name" value="WD40 repeat-like"/>
    <property type="match status" value="1"/>
</dbReference>
<accession>A0ABP0V1V4</accession>
<evidence type="ECO:0008006" key="8">
    <source>
        <dbReference type="Google" id="ProtNLM"/>
    </source>
</evidence>
<feature type="repeat" description="WD" evidence="4">
    <location>
        <begin position="270"/>
        <end position="297"/>
    </location>
</feature>
<dbReference type="PROSITE" id="PS50082">
    <property type="entry name" value="WD_REPEATS_2"/>
    <property type="match status" value="2"/>
</dbReference>
<organism evidence="6 7">
    <name type="scientific">Sphagnum troendelagicum</name>
    <dbReference type="NCBI Taxonomy" id="128251"/>
    <lineage>
        <taxon>Eukaryota</taxon>
        <taxon>Viridiplantae</taxon>
        <taxon>Streptophyta</taxon>
        <taxon>Embryophyta</taxon>
        <taxon>Bryophyta</taxon>
        <taxon>Sphagnophytina</taxon>
        <taxon>Sphagnopsida</taxon>
        <taxon>Sphagnales</taxon>
        <taxon>Sphagnaceae</taxon>
        <taxon>Sphagnum</taxon>
    </lineage>
</organism>
<dbReference type="Proteomes" id="UP001497512">
    <property type="component" value="Chromosome 8"/>
</dbReference>
<evidence type="ECO:0000313" key="6">
    <source>
        <dbReference type="EMBL" id="CAK9234790.1"/>
    </source>
</evidence>
<dbReference type="InterPro" id="IPR036322">
    <property type="entry name" value="WD40_repeat_dom_sf"/>
</dbReference>
<dbReference type="InterPro" id="IPR015943">
    <property type="entry name" value="WD40/YVTN_repeat-like_dom_sf"/>
</dbReference>
<feature type="region of interest" description="Disordered" evidence="5">
    <location>
        <begin position="305"/>
        <end position="373"/>
    </location>
</feature>
<dbReference type="PANTHER" id="PTHR44019:SF20">
    <property type="entry name" value="WD REPEAT-CONTAINING PROTEIN 55"/>
    <property type="match status" value="1"/>
</dbReference>
<dbReference type="Gene3D" id="2.130.10.10">
    <property type="entry name" value="YVTN repeat-like/Quinoprotein amine dehydrogenase"/>
    <property type="match status" value="2"/>
</dbReference>
<evidence type="ECO:0000313" key="7">
    <source>
        <dbReference type="Proteomes" id="UP001497512"/>
    </source>
</evidence>
<proteinExistence type="inferred from homology"/>
<dbReference type="Pfam" id="PF24796">
    <property type="entry name" value="WDR55"/>
    <property type="match status" value="1"/>
</dbReference>
<keyword evidence="3" id="KW-0677">Repeat</keyword>
<dbReference type="InterPro" id="IPR001680">
    <property type="entry name" value="WD40_rpt"/>
</dbReference>
<dbReference type="PROSITE" id="PS00678">
    <property type="entry name" value="WD_REPEATS_1"/>
    <property type="match status" value="1"/>
</dbReference>
<dbReference type="SMART" id="SM00320">
    <property type="entry name" value="WD40"/>
    <property type="match status" value="6"/>
</dbReference>
<dbReference type="EMBL" id="OZ019900">
    <property type="protein sequence ID" value="CAK9234790.1"/>
    <property type="molecule type" value="Genomic_DNA"/>
</dbReference>
<feature type="repeat" description="WD" evidence="4">
    <location>
        <begin position="52"/>
        <end position="93"/>
    </location>
</feature>
<evidence type="ECO:0000256" key="5">
    <source>
        <dbReference type="SAM" id="MobiDB-lite"/>
    </source>
</evidence>
<gene>
    <name evidence="6" type="ORF">CSSPTR1EN2_LOCUS22393</name>
</gene>
<evidence type="ECO:0000256" key="3">
    <source>
        <dbReference type="ARBA" id="ARBA00022737"/>
    </source>
</evidence>
<evidence type="ECO:0000256" key="1">
    <source>
        <dbReference type="ARBA" id="ARBA00007625"/>
    </source>
</evidence>
<comment type="similarity">
    <text evidence="1">Belongs to the WD repeat WDR55 family.</text>
</comment>
<keyword evidence="2 4" id="KW-0853">WD repeat</keyword>
<dbReference type="InterPro" id="IPR019775">
    <property type="entry name" value="WD40_repeat_CS"/>
</dbReference>
<name>A0ABP0V1V4_9BRYO</name>
<dbReference type="PANTHER" id="PTHR44019">
    <property type="entry name" value="WD REPEAT-CONTAINING PROTEIN 55"/>
    <property type="match status" value="1"/>
</dbReference>
<evidence type="ECO:0000256" key="2">
    <source>
        <dbReference type="ARBA" id="ARBA00022574"/>
    </source>
</evidence>
<keyword evidence="7" id="KW-1185">Reference proteome</keyword>
<feature type="compositionally biased region" description="Polar residues" evidence="5">
    <location>
        <begin position="312"/>
        <end position="329"/>
    </location>
</feature>
<sequence length="373" mass="40426">MAEAVVDIDVGTQPFDLAFHPSASLVAVSLITGRLHLYEYGDGRQPERKWNVSAHSESCRAVRFTGDGRLLLTGSPDCSIVATDVETGQAVAHLTGAHGAAINRIINATDWSIASGDDEGTIKVWDTRQNVCCSSFKAHDDFVADMEFVPDSMQLLGASGDGTLSICNLRRNRVDGKSQFAEDELLSVVMCKDGRKVVCGSQDGVLLLYSWGHMLDCSDRFIGHPNSVDALLKVDEDTLLTGSMDGIIRVVTILPNKMIGVIGEHAEYPIERLAFSHDRTTLGSASHDNTVKLWDVKYLQESDDEASEGVDTKQQASLGENTGSQGNGQTDSTIISGDDSDDEMEAEGSRRRKKKGKQPALPSKGKSKFFEDL</sequence>
<evidence type="ECO:0000256" key="4">
    <source>
        <dbReference type="PROSITE-ProRule" id="PRU00221"/>
    </source>
</evidence>